<proteinExistence type="predicted"/>
<protein>
    <submittedName>
        <fullName evidence="1">Uncharacterized protein</fullName>
    </submittedName>
</protein>
<evidence type="ECO:0000313" key="2">
    <source>
        <dbReference type="Proteomes" id="UP000244090"/>
    </source>
</evidence>
<organism evidence="1 2">
    <name type="scientific">Kordia periserrulae</name>
    <dbReference type="NCBI Taxonomy" id="701523"/>
    <lineage>
        <taxon>Bacteria</taxon>
        <taxon>Pseudomonadati</taxon>
        <taxon>Bacteroidota</taxon>
        <taxon>Flavobacteriia</taxon>
        <taxon>Flavobacteriales</taxon>
        <taxon>Flavobacteriaceae</taxon>
        <taxon>Kordia</taxon>
    </lineage>
</organism>
<reference evidence="1 2" key="1">
    <citation type="submission" date="2018-04" db="EMBL/GenBank/DDBJ databases">
        <title>Genomic Encyclopedia of Archaeal and Bacterial Type Strains, Phase II (KMG-II): from individual species to whole genera.</title>
        <authorList>
            <person name="Goeker M."/>
        </authorList>
    </citation>
    <scope>NUCLEOTIDE SEQUENCE [LARGE SCALE GENOMIC DNA]</scope>
    <source>
        <strain evidence="1 2">DSM 25731</strain>
    </source>
</reference>
<evidence type="ECO:0000313" key="1">
    <source>
        <dbReference type="EMBL" id="PTX62701.1"/>
    </source>
</evidence>
<dbReference type="Proteomes" id="UP000244090">
    <property type="component" value="Unassembled WGS sequence"/>
</dbReference>
<sequence length="50" mass="5669">MKKQQIKNLQLNKKSISNLKKTSVKGGTSGLACYSIYFMPSICFDHCQEK</sequence>
<dbReference type="OrthoDB" id="9956314at2"/>
<name>A0A2T6C309_9FLAO</name>
<keyword evidence="2" id="KW-1185">Reference proteome</keyword>
<dbReference type="EMBL" id="QBKT01000002">
    <property type="protein sequence ID" value="PTX62701.1"/>
    <property type="molecule type" value="Genomic_DNA"/>
</dbReference>
<comment type="caution">
    <text evidence="1">The sequence shown here is derived from an EMBL/GenBank/DDBJ whole genome shotgun (WGS) entry which is preliminary data.</text>
</comment>
<dbReference type="AlphaFoldDB" id="A0A2T6C309"/>
<dbReference type="RefSeq" id="WP_158269078.1">
    <property type="nucleotide sequence ID" value="NZ_QBKT01000002.1"/>
</dbReference>
<gene>
    <name evidence="1" type="ORF">C8N46_10297</name>
</gene>
<accession>A0A2T6C309</accession>